<dbReference type="Proteomes" id="UP001066276">
    <property type="component" value="Chromosome 1_1"/>
</dbReference>
<dbReference type="AlphaFoldDB" id="A0AAV7X2S9"/>
<accession>A0AAV7X2S9</accession>
<name>A0AAV7X2S9_PLEWA</name>
<comment type="caution">
    <text evidence="1">The sequence shown here is derived from an EMBL/GenBank/DDBJ whole genome shotgun (WGS) entry which is preliminary data.</text>
</comment>
<proteinExistence type="predicted"/>
<evidence type="ECO:0008006" key="3">
    <source>
        <dbReference type="Google" id="ProtNLM"/>
    </source>
</evidence>
<reference evidence="1" key="1">
    <citation type="journal article" date="2022" name="bioRxiv">
        <title>Sequencing and chromosome-scale assembly of the giantPleurodeles waltlgenome.</title>
        <authorList>
            <person name="Brown T."/>
            <person name="Elewa A."/>
            <person name="Iarovenko S."/>
            <person name="Subramanian E."/>
            <person name="Araus A.J."/>
            <person name="Petzold A."/>
            <person name="Susuki M."/>
            <person name="Suzuki K.-i.T."/>
            <person name="Hayashi T."/>
            <person name="Toyoda A."/>
            <person name="Oliveira C."/>
            <person name="Osipova E."/>
            <person name="Leigh N.D."/>
            <person name="Simon A."/>
            <person name="Yun M.H."/>
        </authorList>
    </citation>
    <scope>NUCLEOTIDE SEQUENCE</scope>
    <source>
        <strain evidence="1">20211129_DDA</strain>
        <tissue evidence="1">Liver</tissue>
    </source>
</reference>
<sequence>MVSWFLVGCVEVSVSPSKSCFRCVFVRGESAQENVADWTFVILWYIVLRLSVGGYRRGICLYRLGGRSFKVAVYVGGFRHGRDSIFLPSACWRFYCRFHTDRQGCNDHLSSHARVGTPAHKAHVSFLPYI</sequence>
<dbReference type="EMBL" id="JANPWB010000001">
    <property type="protein sequence ID" value="KAJ1218379.1"/>
    <property type="molecule type" value="Genomic_DNA"/>
</dbReference>
<organism evidence="1 2">
    <name type="scientific">Pleurodeles waltl</name>
    <name type="common">Iberian ribbed newt</name>
    <dbReference type="NCBI Taxonomy" id="8319"/>
    <lineage>
        <taxon>Eukaryota</taxon>
        <taxon>Metazoa</taxon>
        <taxon>Chordata</taxon>
        <taxon>Craniata</taxon>
        <taxon>Vertebrata</taxon>
        <taxon>Euteleostomi</taxon>
        <taxon>Amphibia</taxon>
        <taxon>Batrachia</taxon>
        <taxon>Caudata</taxon>
        <taxon>Salamandroidea</taxon>
        <taxon>Salamandridae</taxon>
        <taxon>Pleurodelinae</taxon>
        <taxon>Pleurodeles</taxon>
    </lineage>
</organism>
<keyword evidence="2" id="KW-1185">Reference proteome</keyword>
<evidence type="ECO:0000313" key="2">
    <source>
        <dbReference type="Proteomes" id="UP001066276"/>
    </source>
</evidence>
<gene>
    <name evidence="1" type="ORF">NDU88_005959</name>
</gene>
<protein>
    <recommendedName>
        <fullName evidence="3">Secreted protein</fullName>
    </recommendedName>
</protein>
<evidence type="ECO:0000313" key="1">
    <source>
        <dbReference type="EMBL" id="KAJ1218379.1"/>
    </source>
</evidence>